<feature type="non-terminal residue" evidence="2">
    <location>
        <position position="1"/>
    </location>
</feature>
<dbReference type="OrthoDB" id="6260091at2759"/>
<gene>
    <name evidence="2" type="ORF">EWB00_001990</name>
</gene>
<dbReference type="Pfam" id="PF23309">
    <property type="entry name" value="DUF7083"/>
    <property type="match status" value="1"/>
</dbReference>
<dbReference type="EMBL" id="SKCS01000167">
    <property type="protein sequence ID" value="TNN14656.1"/>
    <property type="molecule type" value="Genomic_DNA"/>
</dbReference>
<accession>A0A4Z2DE16</accession>
<dbReference type="Proteomes" id="UP000311919">
    <property type="component" value="Unassembled WGS sequence"/>
</dbReference>
<evidence type="ECO:0000313" key="3">
    <source>
        <dbReference type="Proteomes" id="UP000311919"/>
    </source>
</evidence>
<dbReference type="InterPro" id="IPR055510">
    <property type="entry name" value="DUF7083"/>
</dbReference>
<sequence>LDDASKVRVLLRKLGTMEHGRYSNFILPKNPRDFSFDETVQTLSQVFGGQSFLFNILFHCLKITKEPGDDWVKHAGIVNRE</sequence>
<comment type="caution">
    <text evidence="2">The sequence shown here is derived from an EMBL/GenBank/DDBJ whole genome shotgun (WGS) entry which is preliminary data.</text>
</comment>
<evidence type="ECO:0000259" key="1">
    <source>
        <dbReference type="Pfam" id="PF23309"/>
    </source>
</evidence>
<dbReference type="AlphaFoldDB" id="A0A4Z2DE16"/>
<protein>
    <recommendedName>
        <fullName evidence="1">DUF7083 domain-containing protein</fullName>
    </recommendedName>
</protein>
<name>A0A4Z2DE16_SCHJA</name>
<dbReference type="STRING" id="6182.A0A4Z2DE16"/>
<reference evidence="2 3" key="1">
    <citation type="submission" date="2019-03" db="EMBL/GenBank/DDBJ databases">
        <title>An improved genome assembly of the fluke Schistosoma japonicum.</title>
        <authorList>
            <person name="Hu W."/>
            <person name="Luo F."/>
            <person name="Yin M."/>
            <person name="Mo X."/>
            <person name="Sun C."/>
            <person name="Wu Q."/>
            <person name="Zhu B."/>
            <person name="Xiang M."/>
            <person name="Wang J."/>
            <person name="Wang Y."/>
            <person name="Zhang T."/>
            <person name="Xu B."/>
            <person name="Zheng H."/>
            <person name="Feng Z."/>
        </authorList>
    </citation>
    <scope>NUCLEOTIDE SEQUENCE [LARGE SCALE GENOMIC DNA]</scope>
    <source>
        <strain evidence="2">HuSjv2</strain>
        <tissue evidence="2">Worms</tissue>
    </source>
</reference>
<proteinExistence type="predicted"/>
<evidence type="ECO:0000313" key="2">
    <source>
        <dbReference type="EMBL" id="TNN14656.1"/>
    </source>
</evidence>
<feature type="domain" description="DUF7083" evidence="1">
    <location>
        <begin position="1"/>
        <end position="49"/>
    </location>
</feature>
<keyword evidence="3" id="KW-1185">Reference proteome</keyword>
<feature type="non-terminal residue" evidence="2">
    <location>
        <position position="81"/>
    </location>
</feature>
<organism evidence="2 3">
    <name type="scientific">Schistosoma japonicum</name>
    <name type="common">Blood fluke</name>
    <dbReference type="NCBI Taxonomy" id="6182"/>
    <lineage>
        <taxon>Eukaryota</taxon>
        <taxon>Metazoa</taxon>
        <taxon>Spiralia</taxon>
        <taxon>Lophotrochozoa</taxon>
        <taxon>Platyhelminthes</taxon>
        <taxon>Trematoda</taxon>
        <taxon>Digenea</taxon>
        <taxon>Strigeidida</taxon>
        <taxon>Schistosomatoidea</taxon>
        <taxon>Schistosomatidae</taxon>
        <taxon>Schistosoma</taxon>
    </lineage>
</organism>